<dbReference type="PANTHER" id="PTHR33994">
    <property type="entry name" value="OS04G0515000 PROTEIN"/>
    <property type="match status" value="1"/>
</dbReference>
<dbReference type="PANTHER" id="PTHR33994:SF25">
    <property type="entry name" value="OS02G0619200 PROTEIN"/>
    <property type="match status" value="1"/>
</dbReference>
<keyword evidence="3" id="KW-1185">Reference proteome</keyword>
<accession>A0A5J9UZW2</accession>
<reference evidence="2 3" key="1">
    <citation type="journal article" date="2019" name="Sci. Rep.">
        <title>A high-quality genome of Eragrostis curvula grass provides insights into Poaceae evolution and supports new strategies to enhance forage quality.</title>
        <authorList>
            <person name="Carballo J."/>
            <person name="Santos B.A.C.M."/>
            <person name="Zappacosta D."/>
            <person name="Garbus I."/>
            <person name="Selva J.P."/>
            <person name="Gallo C.A."/>
            <person name="Diaz A."/>
            <person name="Albertini E."/>
            <person name="Caccamo M."/>
            <person name="Echenique V."/>
        </authorList>
    </citation>
    <scope>NUCLEOTIDE SEQUENCE [LARGE SCALE GENOMIC DNA]</scope>
    <source>
        <strain evidence="3">cv. Victoria</strain>
        <tissue evidence="2">Leaf</tissue>
    </source>
</reference>
<keyword evidence="1" id="KW-1133">Transmembrane helix</keyword>
<feature type="transmembrane region" description="Helical" evidence="1">
    <location>
        <begin position="22"/>
        <end position="42"/>
    </location>
</feature>
<gene>
    <name evidence="2" type="ORF">EJB05_20754</name>
</gene>
<proteinExistence type="predicted"/>
<dbReference type="Gramene" id="TVU29196">
    <property type="protein sequence ID" value="TVU29196"/>
    <property type="gene ID" value="EJB05_20754"/>
</dbReference>
<evidence type="ECO:0000313" key="3">
    <source>
        <dbReference type="Proteomes" id="UP000324897"/>
    </source>
</evidence>
<dbReference type="OrthoDB" id="674857at2759"/>
<evidence type="ECO:0008006" key="4">
    <source>
        <dbReference type="Google" id="ProtNLM"/>
    </source>
</evidence>
<organism evidence="2 3">
    <name type="scientific">Eragrostis curvula</name>
    <name type="common">weeping love grass</name>
    <dbReference type="NCBI Taxonomy" id="38414"/>
    <lineage>
        <taxon>Eukaryota</taxon>
        <taxon>Viridiplantae</taxon>
        <taxon>Streptophyta</taxon>
        <taxon>Embryophyta</taxon>
        <taxon>Tracheophyta</taxon>
        <taxon>Spermatophyta</taxon>
        <taxon>Magnoliopsida</taxon>
        <taxon>Liliopsida</taxon>
        <taxon>Poales</taxon>
        <taxon>Poaceae</taxon>
        <taxon>PACMAD clade</taxon>
        <taxon>Chloridoideae</taxon>
        <taxon>Eragrostideae</taxon>
        <taxon>Eragrostidinae</taxon>
        <taxon>Eragrostis</taxon>
    </lineage>
</organism>
<protein>
    <recommendedName>
        <fullName evidence="4">Late embryogenesis abundant protein LEA-2 subgroup domain-containing protein</fullName>
    </recommendedName>
</protein>
<feature type="non-terminal residue" evidence="2">
    <location>
        <position position="1"/>
    </location>
</feature>
<evidence type="ECO:0000256" key="1">
    <source>
        <dbReference type="SAM" id="Phobius"/>
    </source>
</evidence>
<dbReference type="EMBL" id="RWGY01000011">
    <property type="protein sequence ID" value="TVU29196.1"/>
    <property type="molecule type" value="Genomic_DNA"/>
</dbReference>
<dbReference type="Proteomes" id="UP000324897">
    <property type="component" value="Chromosome 1"/>
</dbReference>
<keyword evidence="1" id="KW-0812">Transmembrane</keyword>
<evidence type="ECO:0000313" key="2">
    <source>
        <dbReference type="EMBL" id="TVU29196.1"/>
    </source>
</evidence>
<sequence>MAGTTAPAAQGRREYQYDEGGAGSWVVWFIFVVILIDAVAGLDPKTDLKRPTLDPEFSLRVRIDQGLWKHDACLDVGSAVAVSYGRYPLAAAAVPSKLCAGAGASPGQSSGWDDASVDVVAKGKGVRLPRPVRDALAWELWGWGSPEFDVTLTVPY</sequence>
<dbReference type="AlphaFoldDB" id="A0A5J9UZW2"/>
<comment type="caution">
    <text evidence="2">The sequence shown here is derived from an EMBL/GenBank/DDBJ whole genome shotgun (WGS) entry which is preliminary data.</text>
</comment>
<keyword evidence="1" id="KW-0472">Membrane</keyword>
<name>A0A5J9UZW2_9POAL</name>